<dbReference type="GO" id="GO:0015087">
    <property type="term" value="F:cobalt ion transmembrane transporter activity"/>
    <property type="evidence" value="ECO:0007669"/>
    <property type="project" value="UniProtKB-UniRule"/>
</dbReference>
<dbReference type="Gene3D" id="3.30.460.20">
    <property type="entry name" value="CorA soluble domain-like"/>
    <property type="match status" value="1"/>
</dbReference>
<dbReference type="InterPro" id="IPR045863">
    <property type="entry name" value="CorA_TM1_TM2"/>
</dbReference>
<evidence type="ECO:0000256" key="1">
    <source>
        <dbReference type="ARBA" id="ARBA00004651"/>
    </source>
</evidence>
<dbReference type="InterPro" id="IPR004488">
    <property type="entry name" value="Mg/Co-transport_prot_CorA"/>
</dbReference>
<gene>
    <name evidence="8 9" type="primary">corA</name>
    <name evidence="9" type="ORF">MsAc7_09510</name>
</gene>
<dbReference type="GO" id="GO:0005886">
    <property type="term" value="C:plasma membrane"/>
    <property type="evidence" value="ECO:0007669"/>
    <property type="project" value="UniProtKB-SubCell"/>
</dbReference>
<dbReference type="PANTHER" id="PTHR46494">
    <property type="entry name" value="CORA FAMILY METAL ION TRANSPORTER (EUROFUNG)"/>
    <property type="match status" value="1"/>
</dbReference>
<evidence type="ECO:0000256" key="6">
    <source>
        <dbReference type="ARBA" id="ARBA00022989"/>
    </source>
</evidence>
<keyword evidence="5 8" id="KW-0812">Transmembrane</keyword>
<dbReference type="Proteomes" id="UP001303587">
    <property type="component" value="Chromosome"/>
</dbReference>
<dbReference type="FunFam" id="1.20.58.340:FF:000012">
    <property type="entry name" value="Magnesium transport protein CorA"/>
    <property type="match status" value="1"/>
</dbReference>
<comment type="function">
    <text evidence="8">Mediates influx of magnesium ions.</text>
</comment>
<keyword evidence="8" id="KW-0406">Ion transport</keyword>
<feature type="transmembrane region" description="Helical" evidence="8">
    <location>
        <begin position="338"/>
        <end position="358"/>
    </location>
</feature>
<keyword evidence="10" id="KW-1185">Reference proteome</keyword>
<dbReference type="NCBIfam" id="TIGR00383">
    <property type="entry name" value="corA"/>
    <property type="match status" value="1"/>
</dbReference>
<dbReference type="GO" id="GO:0000287">
    <property type="term" value="F:magnesium ion binding"/>
    <property type="evidence" value="ECO:0007669"/>
    <property type="project" value="TreeGrafter"/>
</dbReference>
<dbReference type="PANTHER" id="PTHR46494:SF1">
    <property type="entry name" value="CORA FAMILY METAL ION TRANSPORTER (EUROFUNG)"/>
    <property type="match status" value="1"/>
</dbReference>
<comment type="similarity">
    <text evidence="2 8">Belongs to the CorA metal ion transporter (MIT) (TC 1.A.35) family.</text>
</comment>
<evidence type="ECO:0000256" key="2">
    <source>
        <dbReference type="ARBA" id="ARBA00009765"/>
    </source>
</evidence>
<evidence type="ECO:0000313" key="10">
    <source>
        <dbReference type="Proteomes" id="UP001303587"/>
    </source>
</evidence>
<keyword evidence="6 8" id="KW-1133">Transmembrane helix</keyword>
<dbReference type="GO" id="GO:0050897">
    <property type="term" value="F:cobalt ion binding"/>
    <property type="evidence" value="ECO:0007669"/>
    <property type="project" value="TreeGrafter"/>
</dbReference>
<dbReference type="Gene3D" id="1.20.58.340">
    <property type="entry name" value="Magnesium transport protein CorA, transmembrane region"/>
    <property type="match status" value="2"/>
</dbReference>
<dbReference type="AlphaFoldDB" id="A0AA96ZVG3"/>
<dbReference type="SUPFAM" id="SSF144083">
    <property type="entry name" value="Magnesium transport protein CorA, transmembrane region"/>
    <property type="match status" value="1"/>
</dbReference>
<accession>A0AA96ZVG3</accession>
<reference evidence="9 10" key="1">
    <citation type="submission" date="2023-07" db="EMBL/GenBank/DDBJ databases">
        <title>Closed genoem sequence of Methanosarcinaceae archaeon Ac7.</title>
        <authorList>
            <person name="Poehlein A."/>
            <person name="Protasov E."/>
            <person name="Platt K."/>
            <person name="Reeh H."/>
            <person name="Daniel R."/>
            <person name="Brune A."/>
        </authorList>
    </citation>
    <scope>NUCLEOTIDE SEQUENCE [LARGE SCALE GENOMIC DNA]</scope>
    <source>
        <strain evidence="9 10">Ac7</strain>
    </source>
</reference>
<dbReference type="InterPro" id="IPR045861">
    <property type="entry name" value="CorA_cytoplasmic_dom"/>
</dbReference>
<keyword evidence="4 8" id="KW-1003">Cell membrane</keyword>
<feature type="transmembrane region" description="Helical" evidence="8">
    <location>
        <begin position="306"/>
        <end position="326"/>
    </location>
</feature>
<evidence type="ECO:0000256" key="4">
    <source>
        <dbReference type="ARBA" id="ARBA00022475"/>
    </source>
</evidence>
<proteinExistence type="inferred from homology"/>
<comment type="subcellular location">
    <subcellularLocation>
        <location evidence="1">Cell membrane</location>
        <topology evidence="1">Multi-pass membrane protein</topology>
    </subcellularLocation>
    <subcellularLocation>
        <location evidence="8">Membrane</location>
        <topology evidence="8">Multi-pass membrane protein</topology>
    </subcellularLocation>
</comment>
<name>A0AA96ZVG3_9EURY</name>
<dbReference type="Pfam" id="PF01544">
    <property type="entry name" value="CorA"/>
    <property type="match status" value="1"/>
</dbReference>
<organism evidence="9 10">
    <name type="scientific">Methanolapillus millepedarum</name>
    <dbReference type="NCBI Taxonomy" id="3028296"/>
    <lineage>
        <taxon>Archaea</taxon>
        <taxon>Methanobacteriati</taxon>
        <taxon>Methanobacteriota</taxon>
        <taxon>Stenosarchaea group</taxon>
        <taxon>Methanomicrobia</taxon>
        <taxon>Methanosarcinales</taxon>
        <taxon>Methanosarcinaceae</taxon>
        <taxon>Methanolapillus</taxon>
    </lineage>
</organism>
<evidence type="ECO:0000256" key="8">
    <source>
        <dbReference type="RuleBase" id="RU362010"/>
    </source>
</evidence>
<keyword evidence="3 8" id="KW-0813">Transport</keyword>
<evidence type="ECO:0000256" key="3">
    <source>
        <dbReference type="ARBA" id="ARBA00022448"/>
    </source>
</evidence>
<evidence type="ECO:0000256" key="7">
    <source>
        <dbReference type="ARBA" id="ARBA00023136"/>
    </source>
</evidence>
<dbReference type="CDD" id="cd12828">
    <property type="entry name" value="TmCorA-like_1"/>
    <property type="match status" value="1"/>
</dbReference>
<sequence length="364" mass="42183">MMFMAAKQSKKAGLPPGSLIYVSDEDMEIPESEKTVTVFAITYNESGFEEKKIESADDLKKLNPEDSSVPASTTWIHVTGLWDTEIVRVLGEKYGIDALTLEDILSMGQRPKTEAFENYIYTILKNITFDDAEKEIENNQISMITMEKTVITFAEKPCNIFDPVIKRIKKDGRIRKYGTDHLTYALIDVIVDNYFLVVEGFEEWFDEVEKRMVNHPEKESAGEINRMRTELFLFNKAVWPLINVTDSLEKSESKLIKKSTRVYFRDVEDHITRVVESVETGREIVTGIFDIYNSGISKRLNETMKVLTVISTIFIPLTFIVGVYGMNFEYMPELDWRYGYYVCLGLMLLIFVMMIAYFRKRGWF</sequence>
<dbReference type="InterPro" id="IPR002523">
    <property type="entry name" value="MgTranspt_CorA/ZnTranspt_ZntB"/>
</dbReference>
<dbReference type="GO" id="GO:0015095">
    <property type="term" value="F:magnesium ion transmembrane transporter activity"/>
    <property type="evidence" value="ECO:0007669"/>
    <property type="project" value="UniProtKB-UniRule"/>
</dbReference>
<keyword evidence="7 8" id="KW-0472">Membrane</keyword>
<keyword evidence="8" id="KW-0460">Magnesium</keyword>
<evidence type="ECO:0000256" key="5">
    <source>
        <dbReference type="ARBA" id="ARBA00022692"/>
    </source>
</evidence>
<protein>
    <recommendedName>
        <fullName evidence="8">Magnesium transport protein CorA</fullName>
    </recommendedName>
</protein>
<dbReference type="EMBL" id="CP131060">
    <property type="protein sequence ID" value="WNY25401.1"/>
    <property type="molecule type" value="Genomic_DNA"/>
</dbReference>
<evidence type="ECO:0000313" key="9">
    <source>
        <dbReference type="EMBL" id="WNY25401.1"/>
    </source>
</evidence>
<dbReference type="SUPFAM" id="SSF143865">
    <property type="entry name" value="CorA soluble domain-like"/>
    <property type="match status" value="1"/>
</dbReference>